<dbReference type="PANTHER" id="PTHR46401:SF2">
    <property type="entry name" value="GLYCOSYLTRANSFERASE WBBK-RELATED"/>
    <property type="match status" value="1"/>
</dbReference>
<dbReference type="GO" id="GO:0016757">
    <property type="term" value="F:glycosyltransferase activity"/>
    <property type="evidence" value="ECO:0007669"/>
    <property type="project" value="InterPro"/>
</dbReference>
<dbReference type="Proteomes" id="UP000034054">
    <property type="component" value="Unassembled WGS sequence"/>
</dbReference>
<dbReference type="GO" id="GO:0009103">
    <property type="term" value="P:lipopolysaccharide biosynthetic process"/>
    <property type="evidence" value="ECO:0007669"/>
    <property type="project" value="TreeGrafter"/>
</dbReference>
<dbReference type="InterPro" id="IPR001296">
    <property type="entry name" value="Glyco_trans_1"/>
</dbReference>
<sequence length="371" mass="43004">MHIGIDARFYGPFGKGLGRYVQKLIEHLERIPADHRFTIFLRKENWDVYTPHDERFVKCLADFPWYSVREQTHFPRLLRAQQCDRVHFPHYNVPVLYRRPFLVTIHDLIVSRYPTVRASTLNPIVYRAKHLAYQFVIRSAIQRARAILTVSEYSKRILQETYRISSDRITVTYEAAEPLTREIPKMLDNRFRSLAPYLLYVGNAYPHKNLDGLVRAFALLRTKTAQPIRLVLVGKIDYFYERVRALVNDLSLSDVVIFPGYVTDEELASLYRYALLYVFPSFEEGFGLPPLEAMQAGVPVASSDRSCLPEVLGDAAAYFDPGSPETIAHALHEVLTNDARRADLLQRGYKRVARFRWDDLARKTLAVYTES</sequence>
<evidence type="ECO:0000259" key="2">
    <source>
        <dbReference type="Pfam" id="PF00534"/>
    </source>
</evidence>
<dbReference type="SUPFAM" id="SSF53756">
    <property type="entry name" value="UDP-Glycosyltransferase/glycogen phosphorylase"/>
    <property type="match status" value="1"/>
</dbReference>
<dbReference type="Pfam" id="PF13439">
    <property type="entry name" value="Glyco_transf_4"/>
    <property type="match status" value="1"/>
</dbReference>
<evidence type="ECO:0000259" key="3">
    <source>
        <dbReference type="Pfam" id="PF13439"/>
    </source>
</evidence>
<dbReference type="PATRIC" id="fig|1618979.3.peg.647"/>
<proteinExistence type="predicted"/>
<reference evidence="4 5" key="1">
    <citation type="journal article" date="2015" name="Nature">
        <title>rRNA introns, odd ribosomes, and small enigmatic genomes across a large radiation of phyla.</title>
        <authorList>
            <person name="Brown C.T."/>
            <person name="Hug L.A."/>
            <person name="Thomas B.C."/>
            <person name="Sharon I."/>
            <person name="Castelle C.J."/>
            <person name="Singh A."/>
            <person name="Wilkins M.J."/>
            <person name="Williams K.H."/>
            <person name="Banfield J.F."/>
        </authorList>
    </citation>
    <scope>NUCLEOTIDE SEQUENCE [LARGE SCALE GENOMIC DNA]</scope>
</reference>
<comment type="caution">
    <text evidence="4">The sequence shown here is derived from an EMBL/GenBank/DDBJ whole genome shotgun (WGS) entry which is preliminary data.</text>
</comment>
<dbReference type="FunFam" id="3.40.50.2000:FF:000119">
    <property type="entry name" value="Glycosyl transferase group 1"/>
    <property type="match status" value="1"/>
</dbReference>
<feature type="domain" description="Glycosyl transferase family 1" evidence="2">
    <location>
        <begin position="195"/>
        <end position="351"/>
    </location>
</feature>
<dbReference type="CDD" id="cd03809">
    <property type="entry name" value="GT4_MtfB-like"/>
    <property type="match status" value="1"/>
</dbReference>
<protein>
    <submittedName>
        <fullName evidence="4">Glycosyl transferase, group 1</fullName>
    </submittedName>
</protein>
<evidence type="ECO:0000313" key="5">
    <source>
        <dbReference type="Proteomes" id="UP000034054"/>
    </source>
</evidence>
<dbReference type="InterPro" id="IPR028098">
    <property type="entry name" value="Glyco_trans_4-like_N"/>
</dbReference>
<evidence type="ECO:0000256" key="1">
    <source>
        <dbReference type="ARBA" id="ARBA00022679"/>
    </source>
</evidence>
<keyword evidence="1 4" id="KW-0808">Transferase</keyword>
<dbReference type="Gene3D" id="3.40.50.2000">
    <property type="entry name" value="Glycogen Phosphorylase B"/>
    <property type="match status" value="2"/>
</dbReference>
<dbReference type="EMBL" id="LCRH01000048">
    <property type="protein sequence ID" value="KKW31871.1"/>
    <property type="molecule type" value="Genomic_DNA"/>
</dbReference>
<feature type="domain" description="Glycosyltransferase subfamily 4-like N-terminal" evidence="3">
    <location>
        <begin position="16"/>
        <end position="173"/>
    </location>
</feature>
<dbReference type="PANTHER" id="PTHR46401">
    <property type="entry name" value="GLYCOSYLTRANSFERASE WBBK-RELATED"/>
    <property type="match status" value="1"/>
</dbReference>
<organism evidence="4 5">
    <name type="scientific">Candidatus Uhrbacteria bacterium GW2011_GWA2_52_8d</name>
    <dbReference type="NCBI Taxonomy" id="1618979"/>
    <lineage>
        <taxon>Bacteria</taxon>
        <taxon>Candidatus Uhriibacteriota</taxon>
    </lineage>
</organism>
<dbReference type="Pfam" id="PF00534">
    <property type="entry name" value="Glycos_transf_1"/>
    <property type="match status" value="1"/>
</dbReference>
<evidence type="ECO:0000313" key="4">
    <source>
        <dbReference type="EMBL" id="KKW31871.1"/>
    </source>
</evidence>
<name>A0A0G1XLU6_9BACT</name>
<dbReference type="AlphaFoldDB" id="A0A0G1XLU6"/>
<gene>
    <name evidence="4" type="ORF">UY76_C0048G0009</name>
</gene>
<accession>A0A0G1XLU6</accession>